<organism evidence="1 2">
    <name type="scientific">Sphingomonas changbaiensis NBRC 104936</name>
    <dbReference type="NCBI Taxonomy" id="1219043"/>
    <lineage>
        <taxon>Bacteria</taxon>
        <taxon>Pseudomonadati</taxon>
        <taxon>Pseudomonadota</taxon>
        <taxon>Alphaproteobacteria</taxon>
        <taxon>Sphingomonadales</taxon>
        <taxon>Sphingomonadaceae</taxon>
        <taxon>Sphingomonas</taxon>
    </lineage>
</organism>
<evidence type="ECO:0000313" key="2">
    <source>
        <dbReference type="Proteomes" id="UP000033202"/>
    </source>
</evidence>
<evidence type="ECO:0000313" key="1">
    <source>
        <dbReference type="EMBL" id="GAO37903.1"/>
    </source>
</evidence>
<dbReference type="Gene3D" id="3.30.70.1060">
    <property type="entry name" value="Dimeric alpha+beta barrel"/>
    <property type="match status" value="1"/>
</dbReference>
<comment type="caution">
    <text evidence="1">The sequence shown here is derived from an EMBL/GenBank/DDBJ whole genome shotgun (WGS) entry which is preliminary data.</text>
</comment>
<evidence type="ECO:0008006" key="3">
    <source>
        <dbReference type="Google" id="ProtNLM"/>
    </source>
</evidence>
<keyword evidence="2" id="KW-1185">Reference proteome</keyword>
<dbReference type="AlphaFoldDB" id="A0A0E9MK80"/>
<dbReference type="SUPFAM" id="SSF54909">
    <property type="entry name" value="Dimeric alpha+beta barrel"/>
    <property type="match status" value="1"/>
</dbReference>
<gene>
    <name evidence="1" type="ORF">SCH01S_01_00660</name>
</gene>
<dbReference type="Proteomes" id="UP000033202">
    <property type="component" value="Unassembled WGS sequence"/>
</dbReference>
<reference evidence="1 2" key="1">
    <citation type="submission" date="2015-04" db="EMBL/GenBank/DDBJ databases">
        <title>Whole genome shotgun sequence of Sphingomonas changbaiensis NBRC 104936.</title>
        <authorList>
            <person name="Katano-Makiyama Y."/>
            <person name="Hosoyama A."/>
            <person name="Hashimoto M."/>
            <person name="Noguchi M."/>
            <person name="Tsuchikane K."/>
            <person name="Ohji S."/>
            <person name="Yamazoe A."/>
            <person name="Ichikawa N."/>
            <person name="Kimura A."/>
            <person name="Fujita N."/>
        </authorList>
    </citation>
    <scope>NUCLEOTIDE SEQUENCE [LARGE SCALE GENOMIC DNA]</scope>
    <source>
        <strain evidence="1 2">NBRC 104936</strain>
    </source>
</reference>
<accession>A0A0E9MK80</accession>
<dbReference type="STRING" id="1219043.SCH01S_01_00660"/>
<proteinExistence type="predicted"/>
<sequence>MIEGHLTPVTKYLISFPSEAMVLTKEDFPIVSADAHAVIEEAKQAGVYVFGGGINEGVDPVLVSGDGSVSAEIYPGSRLRGGFTVLELPTREDAVQWARKIAVACRCSQELREFMYDPAS</sequence>
<dbReference type="InterPro" id="IPR011008">
    <property type="entry name" value="Dimeric_a/b-barrel"/>
</dbReference>
<name>A0A0E9MK80_9SPHN</name>
<dbReference type="EMBL" id="BBWU01000001">
    <property type="protein sequence ID" value="GAO37903.1"/>
    <property type="molecule type" value="Genomic_DNA"/>
</dbReference>
<protein>
    <recommendedName>
        <fullName evidence="3">YCII-related domain-containing protein</fullName>
    </recommendedName>
</protein>